<dbReference type="PANTHER" id="PTHR44809:SF1">
    <property type="entry name" value="PROTEIN O-MANNOSYL-TRANSFERASE TMTC1"/>
    <property type="match status" value="1"/>
</dbReference>
<dbReference type="OrthoDB" id="5611441at2"/>
<evidence type="ECO:0000259" key="2">
    <source>
        <dbReference type="Pfam" id="PF13529"/>
    </source>
</evidence>
<keyword evidence="4" id="KW-1185">Reference proteome</keyword>
<dbReference type="CDD" id="cd02549">
    <property type="entry name" value="Peptidase_C39A"/>
    <property type="match status" value="1"/>
</dbReference>
<organism evidence="3 4">
    <name type="scientific">Thiohalomonas denitrificans</name>
    <dbReference type="NCBI Taxonomy" id="415747"/>
    <lineage>
        <taxon>Bacteria</taxon>
        <taxon>Pseudomonadati</taxon>
        <taxon>Pseudomonadota</taxon>
        <taxon>Gammaproteobacteria</taxon>
        <taxon>Thiohalomonadales</taxon>
        <taxon>Thiohalomonadaceae</taxon>
        <taxon>Thiohalomonas</taxon>
    </lineage>
</organism>
<dbReference type="InterPro" id="IPR039564">
    <property type="entry name" value="Peptidase_C39-like"/>
</dbReference>
<keyword evidence="1" id="KW-0732">Signal</keyword>
<feature type="domain" description="Peptidase C39-like" evidence="2">
    <location>
        <begin position="38"/>
        <end position="139"/>
    </location>
</feature>
<feature type="signal peptide" evidence="1">
    <location>
        <begin position="1"/>
        <end position="20"/>
    </location>
</feature>
<dbReference type="STRING" id="415747.SAMN03097708_01507"/>
<dbReference type="Pfam" id="PF13529">
    <property type="entry name" value="Peptidase_C39_2"/>
    <property type="match status" value="1"/>
</dbReference>
<dbReference type="AlphaFoldDB" id="A0A1G5Q8I4"/>
<dbReference type="PROSITE" id="PS51257">
    <property type="entry name" value="PROKAR_LIPOPROTEIN"/>
    <property type="match status" value="1"/>
</dbReference>
<evidence type="ECO:0000256" key="1">
    <source>
        <dbReference type="SAM" id="SignalP"/>
    </source>
</evidence>
<dbReference type="InterPro" id="IPR039563">
    <property type="entry name" value="Peptidase_C39_single_dom"/>
</dbReference>
<sequence length="300" mass="32904">MIRSLLLTTLVAGLIGCAGAPTLPASDAPQARVSAPFFPQTLHHCGPAALASVLGWSGAAATPEQLAEWVYLPGREGALQAELLAEGRRQGRLTYLLEPSLESLVAELQAGHPVLVLQNLAFGWAPRWHYAVAVGYDLDAGIMELHSGTRQRYRSSLDTFYRTWKRAGRWAVVVLPPDRLPATAEPQRYLRAVIDLEAVGQTAAAKTGYRTALQRWSDSTPARVGLASLLYRQGDRTDAEQLLREALATEPTSVPVLNNLAHLLNERGEKAEAERLARRALREPGPWRDDVRATLEEILR</sequence>
<dbReference type="EMBL" id="FMWD01000004">
    <property type="protein sequence ID" value="SCZ57780.1"/>
    <property type="molecule type" value="Genomic_DNA"/>
</dbReference>
<name>A0A1G5Q8I4_9GAMM</name>
<evidence type="ECO:0000313" key="3">
    <source>
        <dbReference type="EMBL" id="SCZ57780.1"/>
    </source>
</evidence>
<reference evidence="3 4" key="1">
    <citation type="submission" date="2016-10" db="EMBL/GenBank/DDBJ databases">
        <authorList>
            <person name="de Groot N.N."/>
        </authorList>
    </citation>
    <scope>NUCLEOTIDE SEQUENCE [LARGE SCALE GENOMIC DNA]</scope>
    <source>
        <strain evidence="3 4">HLD2</strain>
    </source>
</reference>
<protein>
    <submittedName>
        <fullName evidence="3">TPR repeat-containing protein</fullName>
    </submittedName>
</protein>
<feature type="chain" id="PRO_5011522894" evidence="1">
    <location>
        <begin position="21"/>
        <end position="300"/>
    </location>
</feature>
<dbReference type="PANTHER" id="PTHR44809">
    <property type="match status" value="1"/>
</dbReference>
<dbReference type="NCBIfam" id="NF033920">
    <property type="entry name" value="C39_PA2778_fam"/>
    <property type="match status" value="1"/>
</dbReference>
<dbReference type="Gene3D" id="1.25.40.10">
    <property type="entry name" value="Tetratricopeptide repeat domain"/>
    <property type="match status" value="1"/>
</dbReference>
<dbReference type="RefSeq" id="WP_092994810.1">
    <property type="nucleotide sequence ID" value="NZ_FMWD01000004.1"/>
</dbReference>
<dbReference type="Proteomes" id="UP000199648">
    <property type="component" value="Unassembled WGS sequence"/>
</dbReference>
<dbReference type="InterPro" id="IPR011990">
    <property type="entry name" value="TPR-like_helical_dom_sf"/>
</dbReference>
<dbReference type="InterPro" id="IPR052943">
    <property type="entry name" value="TMTC_O-mannosyl-trnsfr"/>
</dbReference>
<dbReference type="Gene3D" id="3.90.70.10">
    <property type="entry name" value="Cysteine proteinases"/>
    <property type="match status" value="1"/>
</dbReference>
<evidence type="ECO:0000313" key="4">
    <source>
        <dbReference type="Proteomes" id="UP000199648"/>
    </source>
</evidence>
<accession>A0A1G5Q8I4</accession>
<gene>
    <name evidence="3" type="ORF">SAMN03097708_01507</name>
</gene>
<proteinExistence type="predicted"/>
<dbReference type="Pfam" id="PF14559">
    <property type="entry name" value="TPR_19"/>
    <property type="match status" value="1"/>
</dbReference>
<dbReference type="SUPFAM" id="SSF48452">
    <property type="entry name" value="TPR-like"/>
    <property type="match status" value="1"/>
</dbReference>